<sequence length="214" mass="25052">MDLTEMKHRIADAEWRFGYYGNKPHSTFNNIVADSFENVKKLGNHAGHCKYDEMYRPVTGLLRLSPTYSQLAPTNGMSWIDRHIVGPDLRPYNSYKPKQGEWREMRGRSRASSVDRLSTGLHVPEQPNIPLPPVYRRRFHVPTSTTRHENFARYWHGRAKGLEYSQPFLYTKDDNYSIEEDQRYYKLPYAPGLIPNQPSARHGRQLLQLPYVTN</sequence>
<accession>A0AC34RCS9</accession>
<organism evidence="1 2">
    <name type="scientific">Panagrolaimus sp. JU765</name>
    <dbReference type="NCBI Taxonomy" id="591449"/>
    <lineage>
        <taxon>Eukaryota</taxon>
        <taxon>Metazoa</taxon>
        <taxon>Ecdysozoa</taxon>
        <taxon>Nematoda</taxon>
        <taxon>Chromadorea</taxon>
        <taxon>Rhabditida</taxon>
        <taxon>Tylenchina</taxon>
        <taxon>Panagrolaimomorpha</taxon>
        <taxon>Panagrolaimoidea</taxon>
        <taxon>Panagrolaimidae</taxon>
        <taxon>Panagrolaimus</taxon>
    </lineage>
</organism>
<evidence type="ECO:0000313" key="1">
    <source>
        <dbReference type="Proteomes" id="UP000887576"/>
    </source>
</evidence>
<reference evidence="2" key="1">
    <citation type="submission" date="2022-11" db="UniProtKB">
        <authorList>
            <consortium name="WormBaseParasite"/>
        </authorList>
    </citation>
    <scope>IDENTIFICATION</scope>
</reference>
<proteinExistence type="predicted"/>
<dbReference type="WBParaSite" id="JU765_v2.g5519.t1">
    <property type="protein sequence ID" value="JU765_v2.g5519.t1"/>
    <property type="gene ID" value="JU765_v2.g5519"/>
</dbReference>
<protein>
    <submittedName>
        <fullName evidence="2">Uncharacterized protein</fullName>
    </submittedName>
</protein>
<evidence type="ECO:0000313" key="2">
    <source>
        <dbReference type="WBParaSite" id="JU765_v2.g5519.t1"/>
    </source>
</evidence>
<name>A0AC34RCS9_9BILA</name>
<dbReference type="Proteomes" id="UP000887576">
    <property type="component" value="Unplaced"/>
</dbReference>